<gene>
    <name evidence="1" type="ORF">S01H4_58548</name>
</gene>
<organism evidence="1">
    <name type="scientific">marine sediment metagenome</name>
    <dbReference type="NCBI Taxonomy" id="412755"/>
    <lineage>
        <taxon>unclassified sequences</taxon>
        <taxon>metagenomes</taxon>
        <taxon>ecological metagenomes</taxon>
    </lineage>
</organism>
<dbReference type="AlphaFoldDB" id="X1F4B6"/>
<sequence length="149" mass="16948">MTHRMPLIGIVPYKTRFEWTRNEDGTFNLTHTEWMDKENYDNFAEQTKILGESLLENFDADFDAEFTLDDDEYSMSVIYNRTSGLHLLNSLISESAIQFLYTEADYLAAIANLVMASPLGGIFTAVSTSISEVREKIQKSGKLTPEESE</sequence>
<dbReference type="EMBL" id="BART01034212">
    <property type="protein sequence ID" value="GAH15633.1"/>
    <property type="molecule type" value="Genomic_DNA"/>
</dbReference>
<accession>X1F4B6</accession>
<comment type="caution">
    <text evidence="1">The sequence shown here is derived from an EMBL/GenBank/DDBJ whole genome shotgun (WGS) entry which is preliminary data.</text>
</comment>
<evidence type="ECO:0000313" key="1">
    <source>
        <dbReference type="EMBL" id="GAH15633.1"/>
    </source>
</evidence>
<protein>
    <submittedName>
        <fullName evidence="1">Uncharacterized protein</fullName>
    </submittedName>
</protein>
<name>X1F4B6_9ZZZZ</name>
<proteinExistence type="predicted"/>
<feature type="non-terminal residue" evidence="1">
    <location>
        <position position="149"/>
    </location>
</feature>
<reference evidence="1" key="1">
    <citation type="journal article" date="2014" name="Front. Microbiol.">
        <title>High frequency of phylogenetically diverse reductive dehalogenase-homologous genes in deep subseafloor sedimentary metagenomes.</title>
        <authorList>
            <person name="Kawai M."/>
            <person name="Futagami T."/>
            <person name="Toyoda A."/>
            <person name="Takaki Y."/>
            <person name="Nishi S."/>
            <person name="Hori S."/>
            <person name="Arai W."/>
            <person name="Tsubouchi T."/>
            <person name="Morono Y."/>
            <person name="Uchiyama I."/>
            <person name="Ito T."/>
            <person name="Fujiyama A."/>
            <person name="Inagaki F."/>
            <person name="Takami H."/>
        </authorList>
    </citation>
    <scope>NUCLEOTIDE SEQUENCE</scope>
    <source>
        <strain evidence="1">Expedition CK06-06</strain>
    </source>
</reference>